<reference evidence="1 2" key="1">
    <citation type="submission" date="2016-10" db="EMBL/GenBank/DDBJ databases">
        <title>Rodentibacter gen. nov. and new species.</title>
        <authorList>
            <person name="Christensen H."/>
        </authorList>
    </citation>
    <scope>NUCLEOTIDE SEQUENCE [LARGE SCALE GENOMIC DNA]</scope>
    <source>
        <strain evidence="1 2">H1983213011</strain>
    </source>
</reference>
<dbReference type="AlphaFoldDB" id="A0A1V3ITL5"/>
<evidence type="ECO:0000313" key="2">
    <source>
        <dbReference type="Proteomes" id="UP000188728"/>
    </source>
</evidence>
<gene>
    <name evidence="1" type="ORF">BKK51_06180</name>
</gene>
<evidence type="ECO:0000313" key="1">
    <source>
        <dbReference type="EMBL" id="OOF45513.1"/>
    </source>
</evidence>
<dbReference type="Gene3D" id="3.30.1890.10">
    <property type="entry name" value="FepE-like"/>
    <property type="match status" value="1"/>
</dbReference>
<organism evidence="1 2">
    <name type="scientific">Rodentibacter trehalosifermentans</name>
    <dbReference type="NCBI Taxonomy" id="1908263"/>
    <lineage>
        <taxon>Bacteria</taxon>
        <taxon>Pseudomonadati</taxon>
        <taxon>Pseudomonadota</taxon>
        <taxon>Gammaproteobacteria</taxon>
        <taxon>Pasteurellales</taxon>
        <taxon>Pasteurellaceae</taxon>
        <taxon>Rodentibacter</taxon>
    </lineage>
</organism>
<sequence length="111" mass="13033">MKEKWTSTAEVVAPTSIDMGKYVNARLNFAQLSKEPLNVDEVSKQLYNSFDRLEFSRNERREFFLQSDEYKRLIEGKNEKAQREILANLLSKYKLSLVLIRIKILICLTTD</sequence>
<dbReference type="Proteomes" id="UP000188728">
    <property type="component" value="Unassembled WGS sequence"/>
</dbReference>
<accession>A0A1V3ITL5</accession>
<proteinExistence type="predicted"/>
<dbReference type="EMBL" id="MLHK01000031">
    <property type="protein sequence ID" value="OOF45513.1"/>
    <property type="molecule type" value="Genomic_DNA"/>
</dbReference>
<name>A0A1V3ITL5_9PAST</name>
<protein>
    <submittedName>
        <fullName evidence="1">Uncharacterized protein</fullName>
    </submittedName>
</protein>
<dbReference type="SUPFAM" id="SSF160355">
    <property type="entry name" value="Bacterial polysaccharide co-polymerase-like"/>
    <property type="match status" value="1"/>
</dbReference>
<comment type="caution">
    <text evidence="1">The sequence shown here is derived from an EMBL/GenBank/DDBJ whole genome shotgun (WGS) entry which is preliminary data.</text>
</comment>